<dbReference type="Pfam" id="PF00072">
    <property type="entry name" value="Response_reg"/>
    <property type="match status" value="1"/>
</dbReference>
<dbReference type="InterPro" id="IPR001789">
    <property type="entry name" value="Sig_transdc_resp-reg_receiver"/>
</dbReference>
<reference evidence="4 5" key="1">
    <citation type="submission" date="2015-12" db="EMBL/GenBank/DDBJ databases">
        <title>Nitrous oxide reduction kinetics distinguish bacteria harboring typical versus atypical NosZ.</title>
        <authorList>
            <person name="Yoon S."/>
            <person name="Nissen S."/>
            <person name="Park D."/>
            <person name="Sanford R.A."/>
            <person name="Loeffler F.E."/>
        </authorList>
    </citation>
    <scope>NUCLEOTIDE SEQUENCE [LARGE SCALE GENOMIC DNA]</scope>
    <source>
        <strain evidence="4 5">ATCC BAA-841</strain>
    </source>
</reference>
<dbReference type="CDD" id="cd00077">
    <property type="entry name" value="HDc"/>
    <property type="match status" value="1"/>
</dbReference>
<evidence type="ECO:0000259" key="2">
    <source>
        <dbReference type="PROSITE" id="PS50110"/>
    </source>
</evidence>
<dbReference type="RefSeq" id="WP_066882845.1">
    <property type="nucleotide sequence ID" value="NZ_LODL01000019.1"/>
</dbReference>
<evidence type="ECO:0000313" key="4">
    <source>
        <dbReference type="EMBL" id="KXB31043.1"/>
    </source>
</evidence>
<dbReference type="GO" id="GO:0000160">
    <property type="term" value="P:phosphorelay signal transduction system"/>
    <property type="evidence" value="ECO:0007669"/>
    <property type="project" value="InterPro"/>
</dbReference>
<dbReference type="CDD" id="cd19920">
    <property type="entry name" value="REC_PA4781-like"/>
    <property type="match status" value="1"/>
</dbReference>
<evidence type="ECO:0000259" key="3">
    <source>
        <dbReference type="PROSITE" id="PS51832"/>
    </source>
</evidence>
<comment type="caution">
    <text evidence="4">The sequence shown here is derived from an EMBL/GenBank/DDBJ whole genome shotgun (WGS) entry which is preliminary data.</text>
</comment>
<organism evidence="4 5">
    <name type="scientific">Dechloromonas denitrificans</name>
    <dbReference type="NCBI Taxonomy" id="281362"/>
    <lineage>
        <taxon>Bacteria</taxon>
        <taxon>Pseudomonadati</taxon>
        <taxon>Pseudomonadota</taxon>
        <taxon>Betaproteobacteria</taxon>
        <taxon>Rhodocyclales</taxon>
        <taxon>Azonexaceae</taxon>
        <taxon>Dechloromonas</taxon>
    </lineage>
</organism>
<keyword evidence="1" id="KW-0597">Phosphoprotein</keyword>
<dbReference type="EMBL" id="LODL01000019">
    <property type="protein sequence ID" value="KXB31043.1"/>
    <property type="molecule type" value="Genomic_DNA"/>
</dbReference>
<feature type="domain" description="Response regulatory" evidence="2">
    <location>
        <begin position="8"/>
        <end position="123"/>
    </location>
</feature>
<feature type="domain" description="HD-GYP" evidence="3">
    <location>
        <begin position="150"/>
        <end position="361"/>
    </location>
</feature>
<feature type="modified residue" description="4-aspartylphosphate" evidence="1">
    <location>
        <position position="56"/>
    </location>
</feature>
<dbReference type="SUPFAM" id="SSF109604">
    <property type="entry name" value="HD-domain/PDEase-like"/>
    <property type="match status" value="1"/>
</dbReference>
<dbReference type="STRING" id="281362.AT959_10095"/>
<accession>A0A133XJC5</accession>
<dbReference type="Gene3D" id="3.40.50.2300">
    <property type="match status" value="1"/>
</dbReference>
<keyword evidence="5" id="KW-1185">Reference proteome</keyword>
<dbReference type="InterPro" id="IPR052020">
    <property type="entry name" value="Cyclic_di-GMP/3'3'-cGAMP_PDE"/>
</dbReference>
<name>A0A133XJC5_9RHOO</name>
<sequence>MNDDQRKTILVIDDTPSNLSLINHLLRDQYRVKLANSGARGLELAFDSPPDLVLLDIMMPEMDGYEVIQQLKANPLTAHMPVIFLTAKIEAADEERGFQLGAVDFIHKPFSPSIMLARIGAHLQVRAWQSFLEDKSAWLQAEVERRVNEVLKLQAGAIRVMVSLAEFRDECTGNHIRRTQTYVRRLAEHLSRQARDQAFLTPETIDSIAKASPLHDIGKIAIPDNILLKPGKHTPEEFEIMKTHAIKGEGMLQRTRQELGDDNLMLLYASQIARSHHERWDGGGYPDALVGEAIPLPARLMAVADVYDALRSRRPYKAAFSHEEAVAIMLEGCGRHFDPLLMDAFLALQDEFASIAIKLADE</sequence>
<dbReference type="PROSITE" id="PS51832">
    <property type="entry name" value="HD_GYP"/>
    <property type="match status" value="1"/>
</dbReference>
<dbReference type="SMART" id="SM00471">
    <property type="entry name" value="HDc"/>
    <property type="match status" value="1"/>
</dbReference>
<evidence type="ECO:0000313" key="5">
    <source>
        <dbReference type="Proteomes" id="UP000070186"/>
    </source>
</evidence>
<dbReference type="Pfam" id="PF13487">
    <property type="entry name" value="HD_5"/>
    <property type="match status" value="1"/>
</dbReference>
<dbReference type="GO" id="GO:0008081">
    <property type="term" value="F:phosphoric diester hydrolase activity"/>
    <property type="evidence" value="ECO:0007669"/>
    <property type="project" value="UniProtKB-ARBA"/>
</dbReference>
<dbReference type="SUPFAM" id="SSF52172">
    <property type="entry name" value="CheY-like"/>
    <property type="match status" value="1"/>
</dbReference>
<dbReference type="SMART" id="SM00448">
    <property type="entry name" value="REC"/>
    <property type="match status" value="1"/>
</dbReference>
<dbReference type="PANTHER" id="PTHR45228:SF5">
    <property type="entry name" value="CYCLIC DI-GMP PHOSPHODIESTERASE VC_1348-RELATED"/>
    <property type="match status" value="1"/>
</dbReference>
<dbReference type="PROSITE" id="PS50110">
    <property type="entry name" value="RESPONSE_REGULATORY"/>
    <property type="match status" value="1"/>
</dbReference>
<dbReference type="PANTHER" id="PTHR45228">
    <property type="entry name" value="CYCLIC DI-GMP PHOSPHODIESTERASE TM_0186-RELATED"/>
    <property type="match status" value="1"/>
</dbReference>
<evidence type="ECO:0000256" key="1">
    <source>
        <dbReference type="PROSITE-ProRule" id="PRU00169"/>
    </source>
</evidence>
<protein>
    <submittedName>
        <fullName evidence="4">Two-component system response regulator</fullName>
    </submittedName>
</protein>
<gene>
    <name evidence="4" type="ORF">AT959_10095</name>
</gene>
<dbReference type="InterPro" id="IPR003607">
    <property type="entry name" value="HD/PDEase_dom"/>
</dbReference>
<dbReference type="Proteomes" id="UP000070186">
    <property type="component" value="Unassembled WGS sequence"/>
</dbReference>
<dbReference type="InterPro" id="IPR037522">
    <property type="entry name" value="HD_GYP_dom"/>
</dbReference>
<dbReference type="AlphaFoldDB" id="A0A133XJC5"/>
<proteinExistence type="predicted"/>
<dbReference type="Gene3D" id="1.10.3210.10">
    <property type="entry name" value="Hypothetical protein af1432"/>
    <property type="match status" value="1"/>
</dbReference>
<dbReference type="InterPro" id="IPR011006">
    <property type="entry name" value="CheY-like_superfamily"/>
</dbReference>